<organism evidence="6 7">
    <name type="scientific">Neocallimastix californiae</name>
    <dbReference type="NCBI Taxonomy" id="1754190"/>
    <lineage>
        <taxon>Eukaryota</taxon>
        <taxon>Fungi</taxon>
        <taxon>Fungi incertae sedis</taxon>
        <taxon>Chytridiomycota</taxon>
        <taxon>Chytridiomycota incertae sedis</taxon>
        <taxon>Neocallimastigomycetes</taxon>
        <taxon>Neocallimastigales</taxon>
        <taxon>Neocallimastigaceae</taxon>
        <taxon>Neocallimastix</taxon>
    </lineage>
</organism>
<dbReference type="PROSITE" id="PS00108">
    <property type="entry name" value="PROTEIN_KINASE_ST"/>
    <property type="match status" value="1"/>
</dbReference>
<dbReference type="PROSITE" id="PS00107">
    <property type="entry name" value="PROTEIN_KINASE_ATP"/>
    <property type="match status" value="1"/>
</dbReference>
<dbReference type="SMART" id="SM00220">
    <property type="entry name" value="S_TKc"/>
    <property type="match status" value="1"/>
</dbReference>
<dbReference type="OrthoDB" id="541276at2759"/>
<accession>A0A1Y2ACW9</accession>
<dbReference type="InterPro" id="IPR011009">
    <property type="entry name" value="Kinase-like_dom_sf"/>
</dbReference>
<dbReference type="Gene3D" id="3.30.200.20">
    <property type="entry name" value="Phosphorylase Kinase, domain 1"/>
    <property type="match status" value="1"/>
</dbReference>
<feature type="compositionally biased region" description="Low complexity" evidence="4">
    <location>
        <begin position="436"/>
        <end position="446"/>
    </location>
</feature>
<protein>
    <submittedName>
        <fullName evidence="6">Pkinase-domain-containing protein</fullName>
    </submittedName>
</protein>
<dbReference type="STRING" id="1754190.A0A1Y2ACW9"/>
<evidence type="ECO:0000313" key="7">
    <source>
        <dbReference type="Proteomes" id="UP000193920"/>
    </source>
</evidence>
<dbReference type="AlphaFoldDB" id="A0A1Y2ACW9"/>
<evidence type="ECO:0000256" key="3">
    <source>
        <dbReference type="PROSITE-ProRule" id="PRU10141"/>
    </source>
</evidence>
<dbReference type="EMBL" id="MCOG01000301">
    <property type="protein sequence ID" value="ORY20117.1"/>
    <property type="molecule type" value="Genomic_DNA"/>
</dbReference>
<dbReference type="PROSITE" id="PS50011">
    <property type="entry name" value="PROTEIN_KINASE_DOM"/>
    <property type="match status" value="1"/>
</dbReference>
<keyword evidence="2 3" id="KW-0067">ATP-binding</keyword>
<dbReference type="GO" id="GO:0044773">
    <property type="term" value="P:mitotic DNA damage checkpoint signaling"/>
    <property type="evidence" value="ECO:0007669"/>
    <property type="project" value="TreeGrafter"/>
</dbReference>
<feature type="binding site" evidence="3">
    <location>
        <position position="45"/>
    </location>
    <ligand>
        <name>ATP</name>
        <dbReference type="ChEBI" id="CHEBI:30616"/>
    </ligand>
</feature>
<name>A0A1Y2ACW9_9FUNG</name>
<dbReference type="GO" id="GO:0005634">
    <property type="term" value="C:nucleus"/>
    <property type="evidence" value="ECO:0007669"/>
    <property type="project" value="TreeGrafter"/>
</dbReference>
<evidence type="ECO:0000313" key="6">
    <source>
        <dbReference type="EMBL" id="ORY20117.1"/>
    </source>
</evidence>
<evidence type="ECO:0000256" key="4">
    <source>
        <dbReference type="SAM" id="MobiDB-lite"/>
    </source>
</evidence>
<keyword evidence="7" id="KW-1185">Reference proteome</keyword>
<dbReference type="InterPro" id="IPR008271">
    <property type="entry name" value="Ser/Thr_kinase_AS"/>
</dbReference>
<dbReference type="PANTHER" id="PTHR44167">
    <property type="entry name" value="OVARIAN-SPECIFIC SERINE/THREONINE-PROTEIN KINASE LOK-RELATED"/>
    <property type="match status" value="1"/>
</dbReference>
<proteinExistence type="predicted"/>
<dbReference type="SUPFAM" id="SSF56112">
    <property type="entry name" value="Protein kinase-like (PK-like)"/>
    <property type="match status" value="1"/>
</dbReference>
<dbReference type="PANTHER" id="PTHR44167:SF24">
    <property type="entry name" value="SERINE_THREONINE-PROTEIN KINASE CHK2"/>
    <property type="match status" value="1"/>
</dbReference>
<feature type="region of interest" description="Disordered" evidence="4">
    <location>
        <begin position="423"/>
        <end position="459"/>
    </location>
</feature>
<evidence type="ECO:0000256" key="1">
    <source>
        <dbReference type="ARBA" id="ARBA00022741"/>
    </source>
</evidence>
<dbReference type="GO" id="GO:0005524">
    <property type="term" value="F:ATP binding"/>
    <property type="evidence" value="ECO:0007669"/>
    <property type="project" value="UniProtKB-UniRule"/>
</dbReference>
<sequence>MDPEDLLGKRLPYDGGLKLESILGYGSFATVYKAVNKEGQIFAVKWLNKIGMSDRDQALQKDEVMYMKMLGDHKNIIHLYDVIETSDSLFLILECCTTDLYELITQSEKAIEIPRVKRYFNEICDSVKHCHNNHIYHRDLKPENILISKDDHCKLSDFGLCCFDEWTNDFNCGSLRYMSPECIDNEDYDDDDYEDEEDEDSDGNYYEIRKRNEKTGLECNSRGSDIWALGVILINMIFGQNPWSSADMENPTFNMFIRKDPNVLQRKLGLSDEFNRVVKRMFAKNVYDRYSLEELRQEINRIEVFTDFSKRVSNYLGVDEELINMTNLSSYESEDDSQYDNVDEFDDWVNEDTFSVNDDHVIVPDIDTLELDNEEIENDEYNHDHNFSFNYMKSNIPVISQWGDDLDDDDDDMVTELTPKLAEVDDDEEEEEEECTTTTKRITSTTNALSSSYDDTDVPMSWESRSNSMENYLKNSNTNKMSQSESNKKMDIYDYSYENKIKEWEKEEEEDQMESEDNLTTPTIEKILSFNKGELFDKIDNSEKTIKFTKTIRSITFNVDESSNEPEEEIFKLSINIKALDIENEKNHNNSSPVNKMVDSAISVSETNLSKEIKNLNLH</sequence>
<comment type="caution">
    <text evidence="6">The sequence shown here is derived from an EMBL/GenBank/DDBJ whole genome shotgun (WGS) entry which is preliminary data.</text>
</comment>
<evidence type="ECO:0000259" key="5">
    <source>
        <dbReference type="PROSITE" id="PS50011"/>
    </source>
</evidence>
<dbReference type="InterPro" id="IPR017441">
    <property type="entry name" value="Protein_kinase_ATP_BS"/>
</dbReference>
<keyword evidence="1 3" id="KW-0547">Nucleotide-binding</keyword>
<dbReference type="Gene3D" id="1.10.510.10">
    <property type="entry name" value="Transferase(Phosphotransferase) domain 1"/>
    <property type="match status" value="1"/>
</dbReference>
<keyword evidence="6" id="KW-0418">Kinase</keyword>
<gene>
    <name evidence="6" type="ORF">LY90DRAFT_708037</name>
</gene>
<reference evidence="6 7" key="1">
    <citation type="submission" date="2016-08" db="EMBL/GenBank/DDBJ databases">
        <title>A Parts List for Fungal Cellulosomes Revealed by Comparative Genomics.</title>
        <authorList>
            <consortium name="DOE Joint Genome Institute"/>
            <person name="Haitjema C.H."/>
            <person name="Gilmore S.P."/>
            <person name="Henske J.K."/>
            <person name="Solomon K.V."/>
            <person name="De Groot R."/>
            <person name="Kuo A."/>
            <person name="Mondo S.J."/>
            <person name="Salamov A.A."/>
            <person name="Labutti K."/>
            <person name="Zhao Z."/>
            <person name="Chiniquy J."/>
            <person name="Barry K."/>
            <person name="Brewer H.M."/>
            <person name="Purvine S.O."/>
            <person name="Wright A.T."/>
            <person name="Boxma B."/>
            <person name="Van Alen T."/>
            <person name="Hackstein J.H."/>
            <person name="Baker S.E."/>
            <person name="Grigoriev I.V."/>
            <person name="O'Malley M.A."/>
        </authorList>
    </citation>
    <scope>NUCLEOTIDE SEQUENCE [LARGE SCALE GENOMIC DNA]</scope>
    <source>
        <strain evidence="6 7">G1</strain>
    </source>
</reference>
<evidence type="ECO:0000256" key="2">
    <source>
        <dbReference type="ARBA" id="ARBA00022840"/>
    </source>
</evidence>
<dbReference type="Pfam" id="PF00069">
    <property type="entry name" value="Pkinase"/>
    <property type="match status" value="1"/>
</dbReference>
<keyword evidence="6" id="KW-0808">Transferase</keyword>
<feature type="domain" description="Protein kinase" evidence="5">
    <location>
        <begin position="17"/>
        <end position="306"/>
    </location>
</feature>
<dbReference type="GO" id="GO:0004674">
    <property type="term" value="F:protein serine/threonine kinase activity"/>
    <property type="evidence" value="ECO:0007669"/>
    <property type="project" value="TreeGrafter"/>
</dbReference>
<dbReference type="Proteomes" id="UP000193920">
    <property type="component" value="Unassembled WGS sequence"/>
</dbReference>
<feature type="compositionally biased region" description="Acidic residues" evidence="4">
    <location>
        <begin position="424"/>
        <end position="435"/>
    </location>
</feature>
<dbReference type="InterPro" id="IPR000719">
    <property type="entry name" value="Prot_kinase_dom"/>
</dbReference>